<organism evidence="1">
    <name type="scientific">marine sediment metagenome</name>
    <dbReference type="NCBI Taxonomy" id="412755"/>
    <lineage>
        <taxon>unclassified sequences</taxon>
        <taxon>metagenomes</taxon>
        <taxon>ecological metagenomes</taxon>
    </lineage>
</organism>
<sequence>MLDQILKYCIAKEYSFEVIAAMVDKFNEDEEFWQSMELSKLHDFVVYGEY</sequence>
<evidence type="ECO:0000313" key="1">
    <source>
        <dbReference type="EMBL" id="KKN66081.1"/>
    </source>
</evidence>
<accession>A0A0F9UXW8</accession>
<name>A0A0F9UXW8_9ZZZZ</name>
<protein>
    <submittedName>
        <fullName evidence="1">Uncharacterized protein</fullName>
    </submittedName>
</protein>
<proteinExistence type="predicted"/>
<reference evidence="1" key="1">
    <citation type="journal article" date="2015" name="Nature">
        <title>Complex archaea that bridge the gap between prokaryotes and eukaryotes.</title>
        <authorList>
            <person name="Spang A."/>
            <person name="Saw J.H."/>
            <person name="Jorgensen S.L."/>
            <person name="Zaremba-Niedzwiedzka K."/>
            <person name="Martijn J."/>
            <person name="Lind A.E."/>
            <person name="van Eijk R."/>
            <person name="Schleper C."/>
            <person name="Guy L."/>
            <person name="Ettema T.J."/>
        </authorList>
    </citation>
    <scope>NUCLEOTIDE SEQUENCE</scope>
</reference>
<gene>
    <name evidence="1" type="ORF">LCGC14_0475590</name>
</gene>
<dbReference type="AlphaFoldDB" id="A0A0F9UXW8"/>
<dbReference type="EMBL" id="LAZR01000511">
    <property type="protein sequence ID" value="KKN66081.1"/>
    <property type="molecule type" value="Genomic_DNA"/>
</dbReference>
<comment type="caution">
    <text evidence="1">The sequence shown here is derived from an EMBL/GenBank/DDBJ whole genome shotgun (WGS) entry which is preliminary data.</text>
</comment>